<sequence>MSVRSSVLQELDTKSASYSPDAFIIPLDIDQDFDEYYDYVDQNNWSMKFQKAASPDRMTVSSNETSPSQESERDLSSCATTPSWSNIPSPLQFQSWHSAVLSAQTPNEDPYGRKKTYDDDENSSCRNGDAAIRSLFCLETSIELKGNGSEGVPGSPRRLQRRRDLHFSRIRASAR</sequence>
<feature type="region of interest" description="Disordered" evidence="1">
    <location>
        <begin position="145"/>
        <end position="175"/>
    </location>
</feature>
<protein>
    <submittedName>
        <fullName evidence="2">Uncharacterized protein</fullName>
    </submittedName>
</protein>
<feature type="region of interest" description="Disordered" evidence="1">
    <location>
        <begin position="98"/>
        <end position="124"/>
    </location>
</feature>
<evidence type="ECO:0000313" key="2">
    <source>
        <dbReference type="EMBL" id="KIX04929.1"/>
    </source>
</evidence>
<feature type="compositionally biased region" description="Polar residues" evidence="1">
    <location>
        <begin position="59"/>
        <end position="69"/>
    </location>
</feature>
<dbReference type="HOGENOM" id="CLU_1533405_0_0_1"/>
<organism evidence="2 3">
    <name type="scientific">Rhinocladiella mackenziei CBS 650.93</name>
    <dbReference type="NCBI Taxonomy" id="1442369"/>
    <lineage>
        <taxon>Eukaryota</taxon>
        <taxon>Fungi</taxon>
        <taxon>Dikarya</taxon>
        <taxon>Ascomycota</taxon>
        <taxon>Pezizomycotina</taxon>
        <taxon>Eurotiomycetes</taxon>
        <taxon>Chaetothyriomycetidae</taxon>
        <taxon>Chaetothyriales</taxon>
        <taxon>Herpotrichiellaceae</taxon>
        <taxon>Rhinocladiella</taxon>
    </lineage>
</organism>
<feature type="compositionally biased region" description="Basic residues" evidence="1">
    <location>
        <begin position="158"/>
        <end position="175"/>
    </location>
</feature>
<dbReference type="Proteomes" id="UP000053617">
    <property type="component" value="Unassembled WGS sequence"/>
</dbReference>
<feature type="region of interest" description="Disordered" evidence="1">
    <location>
        <begin position="52"/>
        <end position="83"/>
    </location>
</feature>
<dbReference type="EMBL" id="KN847478">
    <property type="protein sequence ID" value="KIX04929.1"/>
    <property type="molecule type" value="Genomic_DNA"/>
</dbReference>
<dbReference type="AlphaFoldDB" id="A0A0D2IGP6"/>
<keyword evidence="3" id="KW-1185">Reference proteome</keyword>
<dbReference type="VEuPathDB" id="FungiDB:Z518_05800"/>
<dbReference type="GeneID" id="25293871"/>
<name>A0A0D2IGP6_9EURO</name>
<gene>
    <name evidence="2" type="ORF">Z518_05800</name>
</gene>
<dbReference type="RefSeq" id="XP_013272065.1">
    <property type="nucleotide sequence ID" value="XM_013416611.1"/>
</dbReference>
<evidence type="ECO:0000256" key="1">
    <source>
        <dbReference type="SAM" id="MobiDB-lite"/>
    </source>
</evidence>
<reference evidence="2 3" key="1">
    <citation type="submission" date="2015-01" db="EMBL/GenBank/DDBJ databases">
        <title>The Genome Sequence of Rhinocladiella mackenzie CBS 650.93.</title>
        <authorList>
            <consortium name="The Broad Institute Genomics Platform"/>
            <person name="Cuomo C."/>
            <person name="de Hoog S."/>
            <person name="Gorbushina A."/>
            <person name="Stielow B."/>
            <person name="Teixiera M."/>
            <person name="Abouelleil A."/>
            <person name="Chapman S.B."/>
            <person name="Priest M."/>
            <person name="Young S.K."/>
            <person name="Wortman J."/>
            <person name="Nusbaum C."/>
            <person name="Birren B."/>
        </authorList>
    </citation>
    <scope>NUCLEOTIDE SEQUENCE [LARGE SCALE GENOMIC DNA]</scope>
    <source>
        <strain evidence="2 3">CBS 650.93</strain>
    </source>
</reference>
<evidence type="ECO:0000313" key="3">
    <source>
        <dbReference type="Proteomes" id="UP000053617"/>
    </source>
</evidence>
<feature type="compositionally biased region" description="Polar residues" evidence="1">
    <location>
        <begin position="98"/>
        <end position="107"/>
    </location>
</feature>
<accession>A0A0D2IGP6</accession>
<proteinExistence type="predicted"/>